<evidence type="ECO:0000259" key="6">
    <source>
        <dbReference type="SMART" id="SM00563"/>
    </source>
</evidence>
<evidence type="ECO:0000313" key="7">
    <source>
        <dbReference type="EMBL" id="ACY48734.1"/>
    </source>
</evidence>
<dbReference type="eggNOG" id="COG0204">
    <property type="taxonomic scope" value="Bacteria"/>
</dbReference>
<gene>
    <name evidence="7" type="ordered locus">Rmar_1851</name>
</gene>
<evidence type="ECO:0000256" key="4">
    <source>
        <dbReference type="ARBA" id="ARBA00023098"/>
    </source>
</evidence>
<keyword evidence="8" id="KW-1185">Reference proteome</keyword>
<dbReference type="RefSeq" id="WP_012844345.1">
    <property type="nucleotide sequence ID" value="NC_013501.1"/>
</dbReference>
<dbReference type="EMBL" id="CP001807">
    <property type="protein sequence ID" value="ACY48734.1"/>
    <property type="molecule type" value="Genomic_DNA"/>
</dbReference>
<dbReference type="KEGG" id="rmr:Rmar_1851"/>
<dbReference type="PANTHER" id="PTHR10434:SF64">
    <property type="entry name" value="1-ACYL-SN-GLYCEROL-3-PHOSPHATE ACYLTRANSFERASE-RELATED"/>
    <property type="match status" value="1"/>
</dbReference>
<dbReference type="AlphaFoldDB" id="D0MJS6"/>
<evidence type="ECO:0000256" key="3">
    <source>
        <dbReference type="ARBA" id="ARBA00022679"/>
    </source>
</evidence>
<dbReference type="SMART" id="SM00563">
    <property type="entry name" value="PlsC"/>
    <property type="match status" value="1"/>
</dbReference>
<dbReference type="CDD" id="cd07989">
    <property type="entry name" value="LPLAT_AGPAT-like"/>
    <property type="match status" value="1"/>
</dbReference>
<dbReference type="Pfam" id="PF01553">
    <property type="entry name" value="Acyltransferase"/>
    <property type="match status" value="1"/>
</dbReference>
<dbReference type="HOGENOM" id="CLU_027938_0_2_10"/>
<organism evidence="7 8">
    <name type="scientific">Rhodothermus marinus (strain ATCC 43812 / DSM 4252 / R-10)</name>
    <name type="common">Rhodothermus obamensis</name>
    <dbReference type="NCBI Taxonomy" id="518766"/>
    <lineage>
        <taxon>Bacteria</taxon>
        <taxon>Pseudomonadati</taxon>
        <taxon>Rhodothermota</taxon>
        <taxon>Rhodothermia</taxon>
        <taxon>Rhodothermales</taxon>
        <taxon>Rhodothermaceae</taxon>
        <taxon>Rhodothermus</taxon>
    </lineage>
</organism>
<proteinExistence type="predicted"/>
<reference evidence="7 8" key="1">
    <citation type="journal article" date="2009" name="Stand. Genomic Sci.">
        <title>Complete genome sequence of Rhodothermus marinus type strain (R-10).</title>
        <authorList>
            <person name="Nolan M."/>
            <person name="Tindall B.J."/>
            <person name="Pomrenke H."/>
            <person name="Lapidus A."/>
            <person name="Copeland A."/>
            <person name="Glavina Del Rio T."/>
            <person name="Lucas S."/>
            <person name="Chen F."/>
            <person name="Tice H."/>
            <person name="Cheng J.F."/>
            <person name="Saunders E."/>
            <person name="Han C."/>
            <person name="Bruce D."/>
            <person name="Goodwin L."/>
            <person name="Chain P."/>
            <person name="Pitluck S."/>
            <person name="Ovchinikova G."/>
            <person name="Pati A."/>
            <person name="Ivanova N."/>
            <person name="Mavromatis K."/>
            <person name="Chen A."/>
            <person name="Palaniappan K."/>
            <person name="Land M."/>
            <person name="Hauser L."/>
            <person name="Chang Y.J."/>
            <person name="Jeffries C.D."/>
            <person name="Brettin T."/>
            <person name="Goker M."/>
            <person name="Bristow J."/>
            <person name="Eisen J.A."/>
            <person name="Markowitz V."/>
            <person name="Hugenholtz P."/>
            <person name="Kyrpides N.C."/>
            <person name="Klenk H.P."/>
            <person name="Detter J.C."/>
        </authorList>
    </citation>
    <scope>NUCLEOTIDE SEQUENCE [LARGE SCALE GENOMIC DNA]</scope>
    <source>
        <strain evidence="8">ATCC 43812 / DSM 4252 / R-10</strain>
    </source>
</reference>
<feature type="domain" description="Phospholipid/glycerol acyltransferase" evidence="6">
    <location>
        <begin position="75"/>
        <end position="191"/>
    </location>
</feature>
<keyword evidence="3 7" id="KW-0808">Transferase</keyword>
<evidence type="ECO:0000256" key="5">
    <source>
        <dbReference type="ARBA" id="ARBA00023315"/>
    </source>
</evidence>
<sequence>MAGWSWWRALRRLPRLLAITLWYTARTALQACRLPPERQPRYRALRQQEGCRILCRLLGIAVHAPEVSLPPGRPGLLVANHFSALDPIVLATCWPVAFVGKAELARWPLIGWLCRTYGVLFVERERRTRSVAFVRQVRERLAAGVPVMVFPEGTTGPGDTVQPFKTGAFEAVAGLEGSWVLPVSLCLQQVDGRPATPEVRRRYAWTEGLSFLRHLIRWLGTAQMQLQVRIGAPIPTAGRHRKALAREAFEQVRTLYQEMLTEAMPFPTDDRIFSPVSMKQTGPGTVSE</sequence>
<dbReference type="STRING" id="518766.Rmar_1851"/>
<dbReference type="GO" id="GO:0006654">
    <property type="term" value="P:phosphatidic acid biosynthetic process"/>
    <property type="evidence" value="ECO:0007669"/>
    <property type="project" value="TreeGrafter"/>
</dbReference>
<dbReference type="GO" id="GO:0003841">
    <property type="term" value="F:1-acylglycerol-3-phosphate O-acyltransferase activity"/>
    <property type="evidence" value="ECO:0007669"/>
    <property type="project" value="TreeGrafter"/>
</dbReference>
<dbReference type="OrthoDB" id="9803035at2"/>
<keyword evidence="4" id="KW-0443">Lipid metabolism</keyword>
<evidence type="ECO:0000256" key="2">
    <source>
        <dbReference type="ARBA" id="ARBA00022516"/>
    </source>
</evidence>
<keyword evidence="5 7" id="KW-0012">Acyltransferase</keyword>
<name>D0MJS6_RHOM4</name>
<comment type="pathway">
    <text evidence="1">Lipid metabolism.</text>
</comment>
<evidence type="ECO:0000313" key="8">
    <source>
        <dbReference type="Proteomes" id="UP000002221"/>
    </source>
</evidence>
<accession>D0MJS6</accession>
<dbReference type="PANTHER" id="PTHR10434">
    <property type="entry name" value="1-ACYL-SN-GLYCEROL-3-PHOSPHATE ACYLTRANSFERASE"/>
    <property type="match status" value="1"/>
</dbReference>
<keyword evidence="2" id="KW-0444">Lipid biosynthesis</keyword>
<evidence type="ECO:0000256" key="1">
    <source>
        <dbReference type="ARBA" id="ARBA00005189"/>
    </source>
</evidence>
<dbReference type="Proteomes" id="UP000002221">
    <property type="component" value="Chromosome"/>
</dbReference>
<dbReference type="SUPFAM" id="SSF69593">
    <property type="entry name" value="Glycerol-3-phosphate (1)-acyltransferase"/>
    <property type="match status" value="1"/>
</dbReference>
<protein>
    <submittedName>
        <fullName evidence="7">Phospholipid/glycerol acyltransferase</fullName>
    </submittedName>
</protein>
<dbReference type="InterPro" id="IPR002123">
    <property type="entry name" value="Plipid/glycerol_acylTrfase"/>
</dbReference>